<evidence type="ECO:0000313" key="3">
    <source>
        <dbReference type="EMBL" id="KAJ3704653.1"/>
    </source>
</evidence>
<dbReference type="EMBL" id="JAMRDG010000001">
    <property type="protein sequence ID" value="KAJ3704653.1"/>
    <property type="molecule type" value="Genomic_DNA"/>
</dbReference>
<gene>
    <name evidence="3" type="ORF">LUZ61_008358</name>
</gene>
<dbReference type="InterPro" id="IPR057237">
    <property type="entry name" value="DUF7915"/>
</dbReference>
<keyword evidence="4" id="KW-1185">Reference proteome</keyword>
<feature type="domain" description="DUF7915" evidence="2">
    <location>
        <begin position="164"/>
        <end position="262"/>
    </location>
</feature>
<dbReference type="AlphaFoldDB" id="A0AAD6EXD1"/>
<evidence type="ECO:0008006" key="5">
    <source>
        <dbReference type="Google" id="ProtNLM"/>
    </source>
</evidence>
<dbReference type="Pfam" id="PF25502">
    <property type="entry name" value="DUF7915"/>
    <property type="match status" value="1"/>
</dbReference>
<name>A0AAD6EXD1_9POAL</name>
<sequence length="588" mass="66226">MEDAMDALLERFVQPLLPRKLLPTFKPTISQQQDVAKQMHAVTILYNYYHRKHCPELEFLYFESLCKIAVNCNEPLLAYLDKIRSNSDNPSLVEENIMHGCNLSMALYDQDTSKIEAWPIETVAVFLVDAKREKCFLNKDTLVKGVFSLVEKDLEGEKAEDVHKKILSEVKSLTGINQASLRSWYSQCTYSLRKMHSRTMVFLVECSELPTADKGFVGVSIKDVLDSLKGPVFAGGSKRELTPVVDFFLLLPCAGIISDGLSKPTTELEKLKKSQGELAKSSNKSPVKIDNCQVQVKKKHSNGPLMANNGNDNPANKREHLTSVVVSFDFPSAKHVKSSVRPSNCTPTKDSMCSFVGPSSNGSLKPIKKGEECGDNKRENYNVKEISKNFKSEIDNANKELVIANSNPCTPTKRPIMETSIKQEIVPVVKEDYESFLCQLMVTRDRLFRKHRVDEDKIAQCEMDLQITKCEGQMTPKVAKIAERWEKAISSDGQLDFSVGCSNPSKKKKFRFRSSCQELDDFCRDNNLPLPRYCVHPSMSNGSYMATATVKSIDIDCTVEGDLKMTPQDAREEAASRLMQKFKEMEED</sequence>
<accession>A0AAD6EXD1</accession>
<evidence type="ECO:0000259" key="2">
    <source>
        <dbReference type="Pfam" id="PF25502"/>
    </source>
</evidence>
<organism evidence="3 4">
    <name type="scientific">Rhynchospora tenuis</name>
    <dbReference type="NCBI Taxonomy" id="198213"/>
    <lineage>
        <taxon>Eukaryota</taxon>
        <taxon>Viridiplantae</taxon>
        <taxon>Streptophyta</taxon>
        <taxon>Embryophyta</taxon>
        <taxon>Tracheophyta</taxon>
        <taxon>Spermatophyta</taxon>
        <taxon>Magnoliopsida</taxon>
        <taxon>Liliopsida</taxon>
        <taxon>Poales</taxon>
        <taxon>Cyperaceae</taxon>
        <taxon>Cyperoideae</taxon>
        <taxon>Rhynchosporeae</taxon>
        <taxon>Rhynchospora</taxon>
    </lineage>
</organism>
<feature type="domain" description="DUF7913" evidence="1">
    <location>
        <begin position="1"/>
        <end position="107"/>
    </location>
</feature>
<protein>
    <recommendedName>
        <fullName evidence="5">DRBM domain-containing protein</fullName>
    </recommendedName>
</protein>
<dbReference type="InterPro" id="IPR057235">
    <property type="entry name" value="DUF7913"/>
</dbReference>
<dbReference type="PANTHER" id="PTHR33913:SF1">
    <property type="entry name" value="DRBM DOMAIN-CONTAINING PROTEIN"/>
    <property type="match status" value="1"/>
</dbReference>
<dbReference type="Proteomes" id="UP001210211">
    <property type="component" value="Unassembled WGS sequence"/>
</dbReference>
<comment type="caution">
    <text evidence="3">The sequence shown here is derived from an EMBL/GenBank/DDBJ whole genome shotgun (WGS) entry which is preliminary data.</text>
</comment>
<dbReference type="Pfam" id="PF25500">
    <property type="entry name" value="DUF7913"/>
    <property type="match status" value="1"/>
</dbReference>
<proteinExistence type="predicted"/>
<evidence type="ECO:0000313" key="4">
    <source>
        <dbReference type="Proteomes" id="UP001210211"/>
    </source>
</evidence>
<dbReference type="PANTHER" id="PTHR33913">
    <property type="entry name" value="ALEURONE LAYER MORPHOGENESIS PROTEIN"/>
    <property type="match status" value="1"/>
</dbReference>
<reference evidence="3 4" key="1">
    <citation type="journal article" date="2022" name="Cell">
        <title>Repeat-based holocentromeres influence genome architecture and karyotype evolution.</title>
        <authorList>
            <person name="Hofstatter P.G."/>
            <person name="Thangavel G."/>
            <person name="Lux T."/>
            <person name="Neumann P."/>
            <person name="Vondrak T."/>
            <person name="Novak P."/>
            <person name="Zhang M."/>
            <person name="Costa L."/>
            <person name="Castellani M."/>
            <person name="Scott A."/>
            <person name="Toegelov H."/>
            <person name="Fuchs J."/>
            <person name="Mata-Sucre Y."/>
            <person name="Dias Y."/>
            <person name="Vanzela A.L.L."/>
            <person name="Huettel B."/>
            <person name="Almeida C.C.S."/>
            <person name="Simkova H."/>
            <person name="Souza G."/>
            <person name="Pedrosa-Harand A."/>
            <person name="Macas J."/>
            <person name="Mayer K.F.X."/>
            <person name="Houben A."/>
            <person name="Marques A."/>
        </authorList>
    </citation>
    <scope>NUCLEOTIDE SEQUENCE [LARGE SCALE GENOMIC DNA]</scope>
    <source>
        <strain evidence="3">RhyTen1mFocal</strain>
    </source>
</reference>
<evidence type="ECO:0000259" key="1">
    <source>
        <dbReference type="Pfam" id="PF25500"/>
    </source>
</evidence>